<proteinExistence type="predicted"/>
<dbReference type="EMBL" id="JAZAVK010000010">
    <property type="protein sequence ID" value="KAK7431676.1"/>
    <property type="molecule type" value="Genomic_DNA"/>
</dbReference>
<reference evidence="2 3" key="1">
    <citation type="journal article" date="2025" name="Microbiol. Resour. Announc.">
        <title>Draft genome sequences for Neonectria magnoliae and Neonectria punicea, canker pathogens of Liriodendron tulipifera and Acer saccharum in West Virginia.</title>
        <authorList>
            <person name="Petronek H.M."/>
            <person name="Kasson M.T."/>
            <person name="Metheny A.M."/>
            <person name="Stauder C.M."/>
            <person name="Lovett B."/>
            <person name="Lynch S.C."/>
            <person name="Garnas J.R."/>
            <person name="Kasson L.R."/>
            <person name="Stajich J.E."/>
        </authorList>
    </citation>
    <scope>NUCLEOTIDE SEQUENCE [LARGE SCALE GENOMIC DNA]</scope>
    <source>
        <strain evidence="2 3">NRRL 64651</strain>
    </source>
</reference>
<protein>
    <submittedName>
        <fullName evidence="2">Uncharacterized protein</fullName>
    </submittedName>
</protein>
<gene>
    <name evidence="2" type="ORF">QQZ08_001895</name>
</gene>
<organism evidence="2 3">
    <name type="scientific">Neonectria magnoliae</name>
    <dbReference type="NCBI Taxonomy" id="2732573"/>
    <lineage>
        <taxon>Eukaryota</taxon>
        <taxon>Fungi</taxon>
        <taxon>Dikarya</taxon>
        <taxon>Ascomycota</taxon>
        <taxon>Pezizomycotina</taxon>
        <taxon>Sordariomycetes</taxon>
        <taxon>Hypocreomycetidae</taxon>
        <taxon>Hypocreales</taxon>
        <taxon>Nectriaceae</taxon>
        <taxon>Neonectria</taxon>
    </lineage>
</organism>
<keyword evidence="3" id="KW-1185">Reference proteome</keyword>
<accession>A0ABR1IEV7</accession>
<comment type="caution">
    <text evidence="2">The sequence shown here is derived from an EMBL/GenBank/DDBJ whole genome shotgun (WGS) entry which is preliminary data.</text>
</comment>
<feature type="compositionally biased region" description="Polar residues" evidence="1">
    <location>
        <begin position="47"/>
        <end position="58"/>
    </location>
</feature>
<feature type="region of interest" description="Disordered" evidence="1">
    <location>
        <begin position="47"/>
        <end position="71"/>
    </location>
</feature>
<sequence length="107" mass="12290">MPTITEERRQQIAEIESKIESQVGWIRGKRQELEDILELIRNVSGSALDQMSHSASSSTRKRGKGDTSDMNETIETYKQVVEDLQEAIEAREREIDELRAEKQVLES</sequence>
<name>A0ABR1IEV7_9HYPO</name>
<evidence type="ECO:0000313" key="2">
    <source>
        <dbReference type="EMBL" id="KAK7431676.1"/>
    </source>
</evidence>
<evidence type="ECO:0000313" key="3">
    <source>
        <dbReference type="Proteomes" id="UP001498421"/>
    </source>
</evidence>
<evidence type="ECO:0000256" key="1">
    <source>
        <dbReference type="SAM" id="MobiDB-lite"/>
    </source>
</evidence>
<dbReference type="Proteomes" id="UP001498421">
    <property type="component" value="Unassembled WGS sequence"/>
</dbReference>